<evidence type="ECO:0000259" key="9">
    <source>
        <dbReference type="PROSITE" id="PS50110"/>
    </source>
</evidence>
<dbReference type="SMART" id="SM00387">
    <property type="entry name" value="HATPase_c"/>
    <property type="match status" value="1"/>
</dbReference>
<dbReference type="EC" id="2.7.13.3" evidence="2"/>
<feature type="compositionally biased region" description="Polar residues" evidence="7">
    <location>
        <begin position="669"/>
        <end position="684"/>
    </location>
</feature>
<accession>A0A9Q0AJ22</accession>
<feature type="compositionally biased region" description="Polar residues" evidence="7">
    <location>
        <begin position="320"/>
        <end position="330"/>
    </location>
</feature>
<dbReference type="GO" id="GO:0009927">
    <property type="term" value="F:histidine phosphotransfer kinase activity"/>
    <property type="evidence" value="ECO:0007669"/>
    <property type="project" value="TreeGrafter"/>
</dbReference>
<dbReference type="PRINTS" id="PR00344">
    <property type="entry name" value="BCTRLSENSOR"/>
</dbReference>
<feature type="region of interest" description="Disordered" evidence="7">
    <location>
        <begin position="302"/>
        <end position="347"/>
    </location>
</feature>
<dbReference type="CDD" id="cd17546">
    <property type="entry name" value="REC_hyHK_CKI1_RcsC-like"/>
    <property type="match status" value="1"/>
</dbReference>
<dbReference type="InterPro" id="IPR036097">
    <property type="entry name" value="HisK_dim/P_sf"/>
</dbReference>
<feature type="modified residue" description="4-aspartylphosphate" evidence="6">
    <location>
        <position position="1191"/>
    </location>
</feature>
<dbReference type="InterPro" id="IPR003661">
    <property type="entry name" value="HisK_dim/P_dom"/>
</dbReference>
<name>A0A9Q0AJ22_9PEZI</name>
<comment type="catalytic activity">
    <reaction evidence="1">
        <text>ATP + protein L-histidine = ADP + protein N-phospho-L-histidine.</text>
        <dbReference type="EC" id="2.7.13.3"/>
    </reaction>
</comment>
<dbReference type="InterPro" id="IPR001789">
    <property type="entry name" value="Sig_transdc_resp-reg_receiver"/>
</dbReference>
<dbReference type="SUPFAM" id="SSF47384">
    <property type="entry name" value="Homodimeric domain of signal transducing histidine kinase"/>
    <property type="match status" value="1"/>
</dbReference>
<dbReference type="PANTHER" id="PTHR43047">
    <property type="entry name" value="TWO-COMPONENT HISTIDINE PROTEIN KINASE"/>
    <property type="match status" value="1"/>
</dbReference>
<organism evidence="10 11">
    <name type="scientific">Neoarthrinium moseri</name>
    <dbReference type="NCBI Taxonomy" id="1658444"/>
    <lineage>
        <taxon>Eukaryota</taxon>
        <taxon>Fungi</taxon>
        <taxon>Dikarya</taxon>
        <taxon>Ascomycota</taxon>
        <taxon>Pezizomycotina</taxon>
        <taxon>Sordariomycetes</taxon>
        <taxon>Xylariomycetidae</taxon>
        <taxon>Amphisphaeriales</taxon>
        <taxon>Apiosporaceae</taxon>
        <taxon>Neoarthrinium</taxon>
    </lineage>
</organism>
<evidence type="ECO:0000256" key="4">
    <source>
        <dbReference type="ARBA" id="ARBA00022679"/>
    </source>
</evidence>
<dbReference type="SMART" id="SM00448">
    <property type="entry name" value="REC"/>
    <property type="match status" value="1"/>
</dbReference>
<dbReference type="AlphaFoldDB" id="A0A9Q0AJ22"/>
<dbReference type="PROSITE" id="PS50110">
    <property type="entry name" value="RESPONSE_REGULATORY"/>
    <property type="match status" value="1"/>
</dbReference>
<dbReference type="Gene3D" id="1.10.287.130">
    <property type="match status" value="1"/>
</dbReference>
<feature type="region of interest" description="Disordered" evidence="7">
    <location>
        <begin position="660"/>
        <end position="686"/>
    </location>
</feature>
<dbReference type="SUPFAM" id="SSF55781">
    <property type="entry name" value="GAF domain-like"/>
    <property type="match status" value="1"/>
</dbReference>
<dbReference type="PANTHER" id="PTHR43047:SF72">
    <property type="entry name" value="OSMOSENSING HISTIDINE PROTEIN KINASE SLN1"/>
    <property type="match status" value="1"/>
</dbReference>
<feature type="compositionally biased region" description="Polar residues" evidence="7">
    <location>
        <begin position="478"/>
        <end position="487"/>
    </location>
</feature>
<evidence type="ECO:0000256" key="2">
    <source>
        <dbReference type="ARBA" id="ARBA00012438"/>
    </source>
</evidence>
<evidence type="ECO:0000259" key="8">
    <source>
        <dbReference type="PROSITE" id="PS50109"/>
    </source>
</evidence>
<feature type="compositionally biased region" description="Basic and acidic residues" evidence="7">
    <location>
        <begin position="302"/>
        <end position="313"/>
    </location>
</feature>
<feature type="domain" description="Response regulatory" evidence="9">
    <location>
        <begin position="1140"/>
        <end position="1261"/>
    </location>
</feature>
<dbReference type="PROSITE" id="PS50109">
    <property type="entry name" value="HIS_KIN"/>
    <property type="match status" value="1"/>
</dbReference>
<evidence type="ECO:0000256" key="7">
    <source>
        <dbReference type="SAM" id="MobiDB-lite"/>
    </source>
</evidence>
<dbReference type="CDD" id="cd00082">
    <property type="entry name" value="HisKA"/>
    <property type="match status" value="1"/>
</dbReference>
<keyword evidence="11" id="KW-1185">Reference proteome</keyword>
<reference evidence="10" key="1">
    <citation type="submission" date="2021-03" db="EMBL/GenBank/DDBJ databases">
        <title>Revisited historic fungal species revealed as producer of novel bioactive compounds through whole genome sequencing and comparative genomics.</title>
        <authorList>
            <person name="Vignolle G.A."/>
            <person name="Hochenegger N."/>
            <person name="Mach R.L."/>
            <person name="Mach-Aigner A.R."/>
            <person name="Javad Rahimi M."/>
            <person name="Salim K.A."/>
            <person name="Chan C.M."/>
            <person name="Lim L.B.L."/>
            <person name="Cai F."/>
            <person name="Druzhinina I.S."/>
            <person name="U'Ren J.M."/>
            <person name="Derntl C."/>
        </authorList>
    </citation>
    <scope>NUCLEOTIDE SEQUENCE</scope>
    <source>
        <strain evidence="10">TUCIM 5799</strain>
    </source>
</reference>
<dbReference type="SUPFAM" id="SSF55874">
    <property type="entry name" value="ATPase domain of HSP90 chaperone/DNA topoisomerase II/histidine kinase"/>
    <property type="match status" value="1"/>
</dbReference>
<dbReference type="Gene3D" id="3.40.50.2300">
    <property type="match status" value="1"/>
</dbReference>
<evidence type="ECO:0000256" key="1">
    <source>
        <dbReference type="ARBA" id="ARBA00000085"/>
    </source>
</evidence>
<dbReference type="InterPro" id="IPR011006">
    <property type="entry name" value="CheY-like_superfamily"/>
</dbReference>
<dbReference type="Pfam" id="PF02518">
    <property type="entry name" value="HATPase_c"/>
    <property type="match status" value="1"/>
</dbReference>
<sequence length="1263" mass="137351">MVIAKSAAISESARERETFKYDALIISTAGLNGPDPPKPIPSSFLSSTPDPGLTAFAQLGLYRLNAARALISLFDRKFQHIVAEALRPLPPTTDPEAQQDRNWFNGLAFERATSVCEHVVTGAASGQSVPGTDHGLAAGDIPVSVIEHIDQDARFCQLEDPGRQFYAGVPIRSPTGINIGVYCVFDDKPRPGGLSADEVRFIREMSRVVMDYLESKRSHEWYRRDQRMLRGLGSFVKGQGTLWNSTEALEDPASFQDLPGMGEGLLNARLQPQPQSEKATIQQEQRQTMAADLKASVADHHVPSTWSGHDRGVADGGRTSKAQPSSSENPAMTPAPDPQGTPAKPDSLQASISRVFSKAANVSRESVEVEGVVFLDASVRSPAGLVTNSLELPTLSEVRHTSSGVSSSDEGFQGTSHDSGAAGTGICDVLGFATSHRSSIAGDAAPKSFAVCKERFLLRLLRKYPLGHVWNFEADGTVSDNSTSSETDIPPANTPEALLPQLARRHTAEPHDRPKRRLTTSARIVKMFPGARSVLLVPLWDAQTGRISAGGFMWTCTPTRTFSEENELAYMRVFALTIMAEAARLKMRVADKAKTDLLGSFSHELRSPLHGLVGAVELLRHTTLDTMQDGILRAIEASGRTLLDTIEHLLDYVKITSQQSSKSRRRHTTTAGVRQRSSLPTSDLSALPESPVRLDLLVEEVVESVLAGSSYLTKSETPPSMLTSTQTANSPKYTHFVTTDPTRVRFSGSTGLVQTYLDVDPSAKWTFCMHPGAFRRIIMNLFGNSLKFTRSGFIRVSLRQETKPKRAGVPSATHVVLTVSDSGKGISEEYLRNHLFTPFSQEDQFASGTGLGLSLVRHMTVTQGGMIDVSSKVGQGSTVTVTLPLSQVVQETIDEEGPTFLQSLDTLAGRRVRLYGFDSKTRAPEDFSAIDSKKSSQYQLMEAICRENLHLNVVAEDSAESEPPDFVVCAAGDGLTCADVEALNHVSSCPYIFVCQELASTHRLTDVEYGVLPTVYEVCSQPIGLKKLATAFLACQRRWHGLARSDSVSTPGVTGSNGRADVQRLSQLPRPQLEARDLTIQLAQDREHSIAKESGPHVFADFRDTTSPPQPLLARESIDAIQAKSIATDMTDIPPEPRRPILIVDDNNINLKIMAAFLTKLKYTYTMAVNGLEALDIYTKAPAEYSCVLTDISMPIMDGLESTRRIREFERSGGHKPVVVIALTGLSGPEVRENAVASGVDLFLTRPLALKGLEKALIATGLQ</sequence>
<dbReference type="GO" id="GO:0000155">
    <property type="term" value="F:phosphorelay sensor kinase activity"/>
    <property type="evidence" value="ECO:0007669"/>
    <property type="project" value="InterPro"/>
</dbReference>
<dbReference type="EMBL" id="JAFIMR010000048">
    <property type="protein sequence ID" value="KAI1855905.1"/>
    <property type="molecule type" value="Genomic_DNA"/>
</dbReference>
<feature type="region of interest" description="Disordered" evidence="7">
    <location>
        <begin position="475"/>
        <end position="498"/>
    </location>
</feature>
<dbReference type="InterPro" id="IPR003594">
    <property type="entry name" value="HATPase_dom"/>
</dbReference>
<dbReference type="Pfam" id="PF00072">
    <property type="entry name" value="Response_reg"/>
    <property type="match status" value="1"/>
</dbReference>
<protein>
    <recommendedName>
        <fullName evidence="2">histidine kinase</fullName>
        <ecNumber evidence="2">2.7.13.3</ecNumber>
    </recommendedName>
</protein>
<dbReference type="InterPro" id="IPR004358">
    <property type="entry name" value="Sig_transdc_His_kin-like_C"/>
</dbReference>
<evidence type="ECO:0000256" key="3">
    <source>
        <dbReference type="ARBA" id="ARBA00022553"/>
    </source>
</evidence>
<dbReference type="InterPro" id="IPR036890">
    <property type="entry name" value="HATPase_C_sf"/>
</dbReference>
<dbReference type="InterPro" id="IPR005467">
    <property type="entry name" value="His_kinase_dom"/>
</dbReference>
<feature type="domain" description="Histidine kinase" evidence="8">
    <location>
        <begin position="600"/>
        <end position="887"/>
    </location>
</feature>
<dbReference type="SUPFAM" id="SSF52172">
    <property type="entry name" value="CheY-like"/>
    <property type="match status" value="1"/>
</dbReference>
<comment type="caution">
    <text evidence="10">The sequence shown here is derived from an EMBL/GenBank/DDBJ whole genome shotgun (WGS) entry which is preliminary data.</text>
</comment>
<evidence type="ECO:0000256" key="6">
    <source>
        <dbReference type="PROSITE-ProRule" id="PRU00169"/>
    </source>
</evidence>
<evidence type="ECO:0000313" key="11">
    <source>
        <dbReference type="Proteomes" id="UP000829685"/>
    </source>
</evidence>
<dbReference type="Gene3D" id="3.30.565.10">
    <property type="entry name" value="Histidine kinase-like ATPase, C-terminal domain"/>
    <property type="match status" value="1"/>
</dbReference>
<dbReference type="SMART" id="SM00388">
    <property type="entry name" value="HisKA"/>
    <property type="match status" value="1"/>
</dbReference>
<dbReference type="GO" id="GO:0005886">
    <property type="term" value="C:plasma membrane"/>
    <property type="evidence" value="ECO:0007669"/>
    <property type="project" value="TreeGrafter"/>
</dbReference>
<dbReference type="Pfam" id="PF00512">
    <property type="entry name" value="HisKA"/>
    <property type="match status" value="1"/>
</dbReference>
<proteinExistence type="predicted"/>
<dbReference type="Proteomes" id="UP000829685">
    <property type="component" value="Unassembled WGS sequence"/>
</dbReference>
<gene>
    <name evidence="10" type="ORF">JX265_011988</name>
</gene>
<evidence type="ECO:0000256" key="5">
    <source>
        <dbReference type="ARBA" id="ARBA00022777"/>
    </source>
</evidence>
<keyword evidence="4" id="KW-0808">Transferase</keyword>
<keyword evidence="3 6" id="KW-0597">Phosphoprotein</keyword>
<keyword evidence="5" id="KW-0418">Kinase</keyword>
<evidence type="ECO:0000313" key="10">
    <source>
        <dbReference type="EMBL" id="KAI1855905.1"/>
    </source>
</evidence>